<dbReference type="Proteomes" id="UP000808388">
    <property type="component" value="Unassembled WGS sequence"/>
</dbReference>
<keyword evidence="1" id="KW-0472">Membrane</keyword>
<comment type="caution">
    <text evidence="2">The sequence shown here is derived from an EMBL/GenBank/DDBJ whole genome shotgun (WGS) entry which is preliminary data.</text>
</comment>
<protein>
    <submittedName>
        <fullName evidence="2">Uncharacterized protein</fullName>
    </submittedName>
</protein>
<dbReference type="AlphaFoldDB" id="A0A9D6QUF6"/>
<feature type="transmembrane region" description="Helical" evidence="1">
    <location>
        <begin position="22"/>
        <end position="46"/>
    </location>
</feature>
<accession>A0A9D6QUF6</accession>
<reference evidence="2" key="1">
    <citation type="submission" date="2020-07" db="EMBL/GenBank/DDBJ databases">
        <title>Huge and variable diversity of episymbiotic CPR bacteria and DPANN archaea in groundwater ecosystems.</title>
        <authorList>
            <person name="He C.Y."/>
            <person name="Keren R."/>
            <person name="Whittaker M."/>
            <person name="Farag I.F."/>
            <person name="Doudna J."/>
            <person name="Cate J.H.D."/>
            <person name="Banfield J.F."/>
        </authorList>
    </citation>
    <scope>NUCLEOTIDE SEQUENCE</scope>
    <source>
        <strain evidence="2">NC_groundwater_972_Pr1_S-0.2um_49_27</strain>
    </source>
</reference>
<name>A0A9D6QUF6_9BACT</name>
<evidence type="ECO:0000313" key="3">
    <source>
        <dbReference type="Proteomes" id="UP000808388"/>
    </source>
</evidence>
<gene>
    <name evidence="2" type="ORF">HY220_04185</name>
</gene>
<proteinExistence type="predicted"/>
<keyword evidence="1" id="KW-0812">Transmembrane</keyword>
<sequence length="50" mass="5046">MLGIAVPPIPANAGVSSDPEGLLALLLLMFVVVPSIIVIFGGAIMANVED</sequence>
<keyword evidence="1" id="KW-1133">Transmembrane helix</keyword>
<evidence type="ECO:0000313" key="2">
    <source>
        <dbReference type="EMBL" id="MBI3627908.1"/>
    </source>
</evidence>
<evidence type="ECO:0000256" key="1">
    <source>
        <dbReference type="SAM" id="Phobius"/>
    </source>
</evidence>
<organism evidence="2 3">
    <name type="scientific">Candidatus Sungiibacteriota bacterium</name>
    <dbReference type="NCBI Taxonomy" id="2750080"/>
    <lineage>
        <taxon>Bacteria</taxon>
        <taxon>Candidatus Sungiibacteriota</taxon>
    </lineage>
</organism>
<dbReference type="EMBL" id="JACQCQ010000013">
    <property type="protein sequence ID" value="MBI3627908.1"/>
    <property type="molecule type" value="Genomic_DNA"/>
</dbReference>